<feature type="compositionally biased region" description="Basic and acidic residues" evidence="1">
    <location>
        <begin position="277"/>
        <end position="295"/>
    </location>
</feature>
<dbReference type="EMBL" id="HBIO01004275">
    <property type="protein sequence ID" value="CAE0458094.1"/>
    <property type="molecule type" value="Transcribed_RNA"/>
</dbReference>
<name>A0A7S3PWQ6_9STRA</name>
<dbReference type="Pfam" id="PF13679">
    <property type="entry name" value="Methyltransf_32"/>
    <property type="match status" value="1"/>
</dbReference>
<protein>
    <recommendedName>
        <fullName evidence="2">Methyltransferase domain-containing protein</fullName>
    </recommendedName>
</protein>
<sequence>MGRDERVDDLYVNDCDRIFGKLSVLPSCKLYPDLMEMCDPIIRQWYDTFAFDKENSQLWKRMRRNIPKELNESAFILNEMMKHFDAIDKDSRPVTIIDMCSGVGYLSMFLSHLLPEEKVSRIIPIDVMFPAHNASKKKDSNEEETQEVLEKPKSGPHLSINHLKSPIHPIGIYPRRANIKKGRELRQITEYLIARAPGPVVILGVHLCKSLSVHTIRLFNTTIQRNKSATLFLKPCCLPGRKDLQRREPPFWEFEHMQKGGFGVKTLYCEEIDQTGDDAKETHSSSKDTAIEMKKNARLLTKSKDRDSQVNKNNGEGESRHDHNHNPDQRLPKSNQKNSLFSKWVELLLDAVHLGDGVTRRIEHCPVQLNHFQNQFIVATN</sequence>
<organism evidence="3">
    <name type="scientific">Chaetoceros debilis</name>
    <dbReference type="NCBI Taxonomy" id="122233"/>
    <lineage>
        <taxon>Eukaryota</taxon>
        <taxon>Sar</taxon>
        <taxon>Stramenopiles</taxon>
        <taxon>Ochrophyta</taxon>
        <taxon>Bacillariophyta</taxon>
        <taxon>Coscinodiscophyceae</taxon>
        <taxon>Chaetocerotophycidae</taxon>
        <taxon>Chaetocerotales</taxon>
        <taxon>Chaetocerotaceae</taxon>
        <taxon>Chaetoceros</taxon>
    </lineage>
</organism>
<feature type="compositionally biased region" description="Basic and acidic residues" evidence="1">
    <location>
        <begin position="302"/>
        <end position="331"/>
    </location>
</feature>
<feature type="domain" description="Methyltransferase" evidence="2">
    <location>
        <begin position="71"/>
        <end position="237"/>
    </location>
</feature>
<evidence type="ECO:0000256" key="1">
    <source>
        <dbReference type="SAM" id="MobiDB-lite"/>
    </source>
</evidence>
<accession>A0A7S3PWQ6</accession>
<dbReference type="InterPro" id="IPR025714">
    <property type="entry name" value="Methyltranfer_dom"/>
</dbReference>
<gene>
    <name evidence="3" type="ORF">CDEB00056_LOCUS2935</name>
</gene>
<evidence type="ECO:0000313" key="3">
    <source>
        <dbReference type="EMBL" id="CAE0458094.1"/>
    </source>
</evidence>
<evidence type="ECO:0000259" key="2">
    <source>
        <dbReference type="Pfam" id="PF13679"/>
    </source>
</evidence>
<proteinExistence type="predicted"/>
<dbReference type="AlphaFoldDB" id="A0A7S3PWQ6"/>
<feature type="region of interest" description="Disordered" evidence="1">
    <location>
        <begin position="134"/>
        <end position="155"/>
    </location>
</feature>
<feature type="region of interest" description="Disordered" evidence="1">
    <location>
        <begin position="276"/>
        <end position="335"/>
    </location>
</feature>
<reference evidence="3" key="1">
    <citation type="submission" date="2021-01" db="EMBL/GenBank/DDBJ databases">
        <authorList>
            <person name="Corre E."/>
            <person name="Pelletier E."/>
            <person name="Niang G."/>
            <person name="Scheremetjew M."/>
            <person name="Finn R."/>
            <person name="Kale V."/>
            <person name="Holt S."/>
            <person name="Cochrane G."/>
            <person name="Meng A."/>
            <person name="Brown T."/>
            <person name="Cohen L."/>
        </authorList>
    </citation>
    <scope>NUCLEOTIDE SEQUENCE</scope>
    <source>
        <strain evidence="3">MM31A-1</strain>
    </source>
</reference>